<protein>
    <recommendedName>
        <fullName evidence="10">UDP-N-acetylmuramoyl-tripeptide--D-alanyl-D-alanine ligase</fullName>
        <ecNumber evidence="10">6.3.2.10</ecNumber>
    </recommendedName>
</protein>
<dbReference type="InterPro" id="IPR013221">
    <property type="entry name" value="Mur_ligase_cen"/>
</dbReference>
<keyword evidence="5" id="KW-0067">ATP-binding</keyword>
<evidence type="ECO:0000256" key="4">
    <source>
        <dbReference type="ARBA" id="ARBA00022741"/>
    </source>
</evidence>
<organism evidence="13">
    <name type="scientific">Candidatus Atribacter allofermentans</name>
    <dbReference type="NCBI Taxonomy" id="1852833"/>
    <lineage>
        <taxon>Bacteria</taxon>
        <taxon>Pseudomonadati</taxon>
        <taxon>Atribacterota</taxon>
        <taxon>Atribacteria</taxon>
        <taxon>Atribacterales</taxon>
        <taxon>Atribacteraceae</taxon>
        <taxon>Atribacter</taxon>
    </lineage>
</organism>
<dbReference type="InterPro" id="IPR035911">
    <property type="entry name" value="MurE/MurF_N"/>
</dbReference>
<dbReference type="Proteomes" id="UP000485569">
    <property type="component" value="Unassembled WGS sequence"/>
</dbReference>
<evidence type="ECO:0000313" key="13">
    <source>
        <dbReference type="EMBL" id="OQA60594.1"/>
    </source>
</evidence>
<comment type="function">
    <text evidence="10">Involved in cell wall formation. Catalyzes the final step in the synthesis of UDP-N-acetylmuramoyl-pentapeptide, the precursor of murein.</text>
</comment>
<dbReference type="SUPFAM" id="SSF53623">
    <property type="entry name" value="MurD-like peptide ligases, catalytic domain"/>
    <property type="match status" value="1"/>
</dbReference>
<keyword evidence="3 10" id="KW-0132">Cell division</keyword>
<dbReference type="GO" id="GO:0008360">
    <property type="term" value="P:regulation of cell shape"/>
    <property type="evidence" value="ECO:0007669"/>
    <property type="project" value="UniProtKB-KW"/>
</dbReference>
<keyword evidence="2 13" id="KW-0436">Ligase</keyword>
<feature type="domain" description="Mur ligase central" evidence="12">
    <location>
        <begin position="107"/>
        <end position="251"/>
    </location>
</feature>
<evidence type="ECO:0000259" key="12">
    <source>
        <dbReference type="Pfam" id="PF08245"/>
    </source>
</evidence>
<dbReference type="Pfam" id="PF02875">
    <property type="entry name" value="Mur_ligase_C"/>
    <property type="match status" value="1"/>
</dbReference>
<sequence>MISKPDIIFAAGAKLVAPGKQEKFDKIMIDSRQNTECGLFVAIKGKKTDGHAYLNDAWDHGARGALVSQKVNSPQEFSLYLVDDTVEALKNLGKFYSKQLTGKKIAITGTVGKTTTKFYFQKILGIRFRVAATPFSYNTNIGVSASFCNFSSQNDFFIIEAGINKKGEMGELAEIIDPEIVVFTAFGKGHLEGFGNVETVIQEKILLAENAKTIYLNGDNIYALKLKEDFSQKGKEVILFGLQNHITSQLSLLDYHLNPTEGITRFRCQIEGRIYHFQAPIFSPELIILLLPVLHQAFQLGIEEDEVQTVLNEILLPEGREKIYHLGEGYVIDDSYNANPISLHKALNLLKRFNHQGYQTWVVLGDMLEMGSFSEAVHQESIRSLEVHNIKNVILYGSMMHGAAEKVLSKNSVDGEYYLASSHEEIKKILLDQITFPFSRLIVLFKGSRAMKLEEAIPTEWIEHETWNYSQ</sequence>
<evidence type="ECO:0000256" key="2">
    <source>
        <dbReference type="ARBA" id="ARBA00022598"/>
    </source>
</evidence>
<gene>
    <name evidence="13" type="primary">murF</name>
    <name evidence="13" type="ORF">BWY41_00570</name>
</gene>
<name>A0A1V5T1U6_9BACT</name>
<evidence type="ECO:0000256" key="7">
    <source>
        <dbReference type="ARBA" id="ARBA00022984"/>
    </source>
</evidence>
<dbReference type="InterPro" id="IPR036615">
    <property type="entry name" value="Mur_ligase_C_dom_sf"/>
</dbReference>
<evidence type="ECO:0000256" key="1">
    <source>
        <dbReference type="ARBA" id="ARBA00022490"/>
    </source>
</evidence>
<dbReference type="InterPro" id="IPR005863">
    <property type="entry name" value="UDP-N-AcMur_synth"/>
</dbReference>
<dbReference type="GO" id="GO:0051301">
    <property type="term" value="P:cell division"/>
    <property type="evidence" value="ECO:0007669"/>
    <property type="project" value="UniProtKB-KW"/>
</dbReference>
<dbReference type="GO" id="GO:0005737">
    <property type="term" value="C:cytoplasm"/>
    <property type="evidence" value="ECO:0007669"/>
    <property type="project" value="UniProtKB-SubCell"/>
</dbReference>
<keyword evidence="8 10" id="KW-0131">Cell cycle</keyword>
<dbReference type="SUPFAM" id="SSF63418">
    <property type="entry name" value="MurE/MurF N-terminal domain"/>
    <property type="match status" value="1"/>
</dbReference>
<evidence type="ECO:0000256" key="9">
    <source>
        <dbReference type="ARBA" id="ARBA00023316"/>
    </source>
</evidence>
<dbReference type="Gene3D" id="3.90.190.20">
    <property type="entry name" value="Mur ligase, C-terminal domain"/>
    <property type="match status" value="1"/>
</dbReference>
<dbReference type="SUPFAM" id="SSF53244">
    <property type="entry name" value="MurD-like peptide ligases, peptide-binding domain"/>
    <property type="match status" value="1"/>
</dbReference>
<dbReference type="NCBIfam" id="TIGR01143">
    <property type="entry name" value="murF"/>
    <property type="match status" value="1"/>
</dbReference>
<keyword evidence="1" id="KW-0963">Cytoplasm</keyword>
<feature type="domain" description="Mur ligase C-terminal" evidence="11">
    <location>
        <begin position="328"/>
        <end position="448"/>
    </location>
</feature>
<evidence type="ECO:0000256" key="6">
    <source>
        <dbReference type="ARBA" id="ARBA00022960"/>
    </source>
</evidence>
<dbReference type="Gene3D" id="3.40.1390.10">
    <property type="entry name" value="MurE/MurF, N-terminal domain"/>
    <property type="match status" value="1"/>
</dbReference>
<evidence type="ECO:0000256" key="5">
    <source>
        <dbReference type="ARBA" id="ARBA00022840"/>
    </source>
</evidence>
<evidence type="ECO:0000256" key="8">
    <source>
        <dbReference type="ARBA" id="ARBA00023306"/>
    </source>
</evidence>
<dbReference type="PANTHER" id="PTHR43024">
    <property type="entry name" value="UDP-N-ACETYLMURAMOYL-TRIPEPTIDE--D-ALANYL-D-ALANINE LIGASE"/>
    <property type="match status" value="1"/>
</dbReference>
<dbReference type="PANTHER" id="PTHR43024:SF1">
    <property type="entry name" value="UDP-N-ACETYLMURAMOYL-TRIPEPTIDE--D-ALANYL-D-ALANINE LIGASE"/>
    <property type="match status" value="1"/>
</dbReference>
<comment type="subcellular location">
    <subcellularLocation>
        <location evidence="10">Cytoplasm</location>
    </subcellularLocation>
</comment>
<dbReference type="UniPathway" id="UPA00219"/>
<dbReference type="GO" id="GO:0008766">
    <property type="term" value="F:UDP-N-acetylmuramoylalanyl-D-glutamyl-2,6-diaminopimelate-D-alanyl-D-alanine ligase activity"/>
    <property type="evidence" value="ECO:0007669"/>
    <property type="project" value="RHEA"/>
</dbReference>
<keyword evidence="7 10" id="KW-0573">Peptidoglycan synthesis</keyword>
<proteinExistence type="predicted"/>
<comment type="caution">
    <text evidence="13">The sequence shown here is derived from an EMBL/GenBank/DDBJ whole genome shotgun (WGS) entry which is preliminary data.</text>
</comment>
<dbReference type="Pfam" id="PF08245">
    <property type="entry name" value="Mur_ligase_M"/>
    <property type="match status" value="1"/>
</dbReference>
<dbReference type="GO" id="GO:0071555">
    <property type="term" value="P:cell wall organization"/>
    <property type="evidence" value="ECO:0007669"/>
    <property type="project" value="UniProtKB-KW"/>
</dbReference>
<evidence type="ECO:0000256" key="3">
    <source>
        <dbReference type="ARBA" id="ARBA00022618"/>
    </source>
</evidence>
<dbReference type="Gene3D" id="3.40.1190.10">
    <property type="entry name" value="Mur-like, catalytic domain"/>
    <property type="match status" value="1"/>
</dbReference>
<evidence type="ECO:0000259" key="11">
    <source>
        <dbReference type="Pfam" id="PF02875"/>
    </source>
</evidence>
<dbReference type="GO" id="GO:0005524">
    <property type="term" value="F:ATP binding"/>
    <property type="evidence" value="ECO:0007669"/>
    <property type="project" value="UniProtKB-KW"/>
</dbReference>
<dbReference type="InterPro" id="IPR004101">
    <property type="entry name" value="Mur_ligase_C"/>
</dbReference>
<dbReference type="EC" id="6.3.2.10" evidence="10"/>
<keyword evidence="9 10" id="KW-0961">Cell wall biogenesis/degradation</keyword>
<dbReference type="InterPro" id="IPR051046">
    <property type="entry name" value="MurCDEF_CellWall_CoF430Synth"/>
</dbReference>
<dbReference type="GO" id="GO:0009252">
    <property type="term" value="P:peptidoglycan biosynthetic process"/>
    <property type="evidence" value="ECO:0007669"/>
    <property type="project" value="UniProtKB-UniPathway"/>
</dbReference>
<dbReference type="GO" id="GO:0047480">
    <property type="term" value="F:UDP-N-acetylmuramoyl-tripeptide-D-alanyl-D-alanine ligase activity"/>
    <property type="evidence" value="ECO:0007669"/>
    <property type="project" value="UniProtKB-EC"/>
</dbReference>
<dbReference type="AlphaFoldDB" id="A0A1V5T1U6"/>
<keyword evidence="4" id="KW-0547">Nucleotide-binding</keyword>
<reference evidence="13" key="1">
    <citation type="submission" date="2017-02" db="EMBL/GenBank/DDBJ databases">
        <title>Delving into the versatile metabolic prowess of the omnipresent phylum Bacteroidetes.</title>
        <authorList>
            <person name="Nobu M.K."/>
            <person name="Mei R."/>
            <person name="Narihiro T."/>
            <person name="Kuroda K."/>
            <person name="Liu W.-T."/>
        </authorList>
    </citation>
    <scope>NUCLEOTIDE SEQUENCE</scope>
    <source>
        <strain evidence="13">ADurb.Bin276</strain>
    </source>
</reference>
<dbReference type="EMBL" id="MWBQ01000035">
    <property type="protein sequence ID" value="OQA60594.1"/>
    <property type="molecule type" value="Genomic_DNA"/>
</dbReference>
<keyword evidence="6 10" id="KW-0133">Cell shape</keyword>
<evidence type="ECO:0000256" key="10">
    <source>
        <dbReference type="RuleBase" id="RU004136"/>
    </source>
</evidence>
<accession>A0A1V5T1U6</accession>
<comment type="catalytic activity">
    <reaction evidence="10">
        <text>D-alanyl-D-alanine + UDP-N-acetyl-alpha-D-muramoyl-L-alanyl-gamma-D-glutamyl-meso-2,6-diaminopimelate + ATP = UDP-N-acetyl-alpha-D-muramoyl-L-alanyl-gamma-D-glutamyl-meso-2,6-diaminopimeloyl-D-alanyl-D-alanine + ADP + phosphate + H(+)</text>
        <dbReference type="Rhea" id="RHEA:28374"/>
        <dbReference type="ChEBI" id="CHEBI:15378"/>
        <dbReference type="ChEBI" id="CHEBI:30616"/>
        <dbReference type="ChEBI" id="CHEBI:43474"/>
        <dbReference type="ChEBI" id="CHEBI:57822"/>
        <dbReference type="ChEBI" id="CHEBI:61386"/>
        <dbReference type="ChEBI" id="CHEBI:83905"/>
        <dbReference type="ChEBI" id="CHEBI:456216"/>
        <dbReference type="EC" id="6.3.2.10"/>
    </reaction>
</comment>
<comment type="pathway">
    <text evidence="10">Cell wall biogenesis; peptidoglycan biosynthesis.</text>
</comment>
<dbReference type="InterPro" id="IPR036565">
    <property type="entry name" value="Mur-like_cat_sf"/>
</dbReference>